<name>A0A9J6EP95_RHIMP</name>
<accession>A0A9J6EP95</accession>
<sequence length="316" mass="34656">MGKRNTPGRGTAFQGTASSEHVPLQAKPTHNPPHRLGCVTRTPAALCCPNIEDLWTWTDQLLADLDVVPASITTTEDHPAIDSRLAHLWAARTGLTNPWHKQRHNRPYAGASHTSIVLLSNKPPCLHANSGNNSARSSTVSWAAKKSWNLLRYLLDPASGKSVAREQLHRVVRAYPGDTPSLMADLAAKYFQLLTPGVHYPLSHLTMGLPTQNSTPTSRKRRKLDRIPTLKHTLYADDVALWVTSGSDGHIEQTLRRAADVVTSHVHVAGLTRSVAKSALLLMRPPDHCHYKTPHPTITVHVNCTYPSFPISACLG</sequence>
<reference evidence="2" key="1">
    <citation type="journal article" date="2020" name="Cell">
        <title>Large-Scale Comparative Analyses of Tick Genomes Elucidate Their Genetic Diversity and Vector Capacities.</title>
        <authorList>
            <consortium name="Tick Genome and Microbiome Consortium (TIGMIC)"/>
            <person name="Jia N."/>
            <person name="Wang J."/>
            <person name="Shi W."/>
            <person name="Du L."/>
            <person name="Sun Y."/>
            <person name="Zhan W."/>
            <person name="Jiang J.F."/>
            <person name="Wang Q."/>
            <person name="Zhang B."/>
            <person name="Ji P."/>
            <person name="Bell-Sakyi L."/>
            <person name="Cui X.M."/>
            <person name="Yuan T.T."/>
            <person name="Jiang B.G."/>
            <person name="Yang W.F."/>
            <person name="Lam T.T."/>
            <person name="Chang Q.C."/>
            <person name="Ding S.J."/>
            <person name="Wang X.J."/>
            <person name="Zhu J.G."/>
            <person name="Ruan X.D."/>
            <person name="Zhao L."/>
            <person name="Wei J.T."/>
            <person name="Ye R.Z."/>
            <person name="Que T.C."/>
            <person name="Du C.H."/>
            <person name="Zhou Y.H."/>
            <person name="Cheng J.X."/>
            <person name="Dai P.F."/>
            <person name="Guo W.B."/>
            <person name="Han X.H."/>
            <person name="Huang E.J."/>
            <person name="Li L.F."/>
            <person name="Wei W."/>
            <person name="Gao Y.C."/>
            <person name="Liu J.Z."/>
            <person name="Shao H.Z."/>
            <person name="Wang X."/>
            <person name="Wang C.C."/>
            <person name="Yang T.C."/>
            <person name="Huo Q.B."/>
            <person name="Li W."/>
            <person name="Chen H.Y."/>
            <person name="Chen S.E."/>
            <person name="Zhou L.G."/>
            <person name="Ni X.B."/>
            <person name="Tian J.H."/>
            <person name="Sheng Y."/>
            <person name="Liu T."/>
            <person name="Pan Y.S."/>
            <person name="Xia L.Y."/>
            <person name="Li J."/>
            <person name="Zhao F."/>
            <person name="Cao W.C."/>
        </authorList>
    </citation>
    <scope>NUCLEOTIDE SEQUENCE</scope>
    <source>
        <strain evidence="2">Rmic-2018</strain>
    </source>
</reference>
<dbReference type="Proteomes" id="UP000821866">
    <property type="component" value="Chromosome 11"/>
</dbReference>
<keyword evidence="3" id="KW-1185">Reference proteome</keyword>
<gene>
    <name evidence="2" type="ORF">HPB51_015499</name>
</gene>
<proteinExistence type="predicted"/>
<dbReference type="EMBL" id="JABSTU010000003">
    <property type="protein sequence ID" value="KAH8035989.1"/>
    <property type="molecule type" value="Genomic_DNA"/>
</dbReference>
<evidence type="ECO:0008006" key="4">
    <source>
        <dbReference type="Google" id="ProtNLM"/>
    </source>
</evidence>
<organism evidence="2 3">
    <name type="scientific">Rhipicephalus microplus</name>
    <name type="common">Cattle tick</name>
    <name type="synonym">Boophilus microplus</name>
    <dbReference type="NCBI Taxonomy" id="6941"/>
    <lineage>
        <taxon>Eukaryota</taxon>
        <taxon>Metazoa</taxon>
        <taxon>Ecdysozoa</taxon>
        <taxon>Arthropoda</taxon>
        <taxon>Chelicerata</taxon>
        <taxon>Arachnida</taxon>
        <taxon>Acari</taxon>
        <taxon>Parasitiformes</taxon>
        <taxon>Ixodida</taxon>
        <taxon>Ixodoidea</taxon>
        <taxon>Ixodidae</taxon>
        <taxon>Rhipicephalinae</taxon>
        <taxon>Rhipicephalus</taxon>
        <taxon>Boophilus</taxon>
    </lineage>
</organism>
<evidence type="ECO:0000256" key="1">
    <source>
        <dbReference type="SAM" id="MobiDB-lite"/>
    </source>
</evidence>
<reference evidence="2" key="2">
    <citation type="submission" date="2021-09" db="EMBL/GenBank/DDBJ databases">
        <authorList>
            <person name="Jia N."/>
            <person name="Wang J."/>
            <person name="Shi W."/>
            <person name="Du L."/>
            <person name="Sun Y."/>
            <person name="Zhan W."/>
            <person name="Jiang J."/>
            <person name="Wang Q."/>
            <person name="Zhang B."/>
            <person name="Ji P."/>
            <person name="Sakyi L.B."/>
            <person name="Cui X."/>
            <person name="Yuan T."/>
            <person name="Jiang B."/>
            <person name="Yang W."/>
            <person name="Lam T.T.-Y."/>
            <person name="Chang Q."/>
            <person name="Ding S."/>
            <person name="Wang X."/>
            <person name="Zhu J."/>
            <person name="Ruan X."/>
            <person name="Zhao L."/>
            <person name="Wei J."/>
            <person name="Que T."/>
            <person name="Du C."/>
            <person name="Cheng J."/>
            <person name="Dai P."/>
            <person name="Han X."/>
            <person name="Huang E."/>
            <person name="Gao Y."/>
            <person name="Liu J."/>
            <person name="Shao H."/>
            <person name="Ye R."/>
            <person name="Li L."/>
            <person name="Wei W."/>
            <person name="Wang X."/>
            <person name="Wang C."/>
            <person name="Huo Q."/>
            <person name="Li W."/>
            <person name="Guo W."/>
            <person name="Chen H."/>
            <person name="Chen S."/>
            <person name="Zhou L."/>
            <person name="Zhou L."/>
            <person name="Ni X."/>
            <person name="Tian J."/>
            <person name="Zhou Y."/>
            <person name="Sheng Y."/>
            <person name="Liu T."/>
            <person name="Pan Y."/>
            <person name="Xia L."/>
            <person name="Li J."/>
            <person name="Zhao F."/>
            <person name="Cao W."/>
        </authorList>
    </citation>
    <scope>NUCLEOTIDE SEQUENCE</scope>
    <source>
        <strain evidence="2">Rmic-2018</strain>
        <tissue evidence="2">Larvae</tissue>
    </source>
</reference>
<evidence type="ECO:0000313" key="3">
    <source>
        <dbReference type="Proteomes" id="UP000821866"/>
    </source>
</evidence>
<evidence type="ECO:0000313" key="2">
    <source>
        <dbReference type="EMBL" id="KAH8035989.1"/>
    </source>
</evidence>
<dbReference type="AlphaFoldDB" id="A0A9J6EP95"/>
<protein>
    <recommendedName>
        <fullName evidence="4">Tick transposon</fullName>
    </recommendedName>
</protein>
<comment type="caution">
    <text evidence="2">The sequence shown here is derived from an EMBL/GenBank/DDBJ whole genome shotgun (WGS) entry which is preliminary data.</text>
</comment>
<feature type="region of interest" description="Disordered" evidence="1">
    <location>
        <begin position="1"/>
        <end position="30"/>
    </location>
</feature>